<gene>
    <name evidence="1" type="ORF">CLV43_109176</name>
</gene>
<dbReference type="InterPro" id="IPR051082">
    <property type="entry name" value="Pentapeptide-BTB/POZ_domain"/>
</dbReference>
<dbReference type="Gene3D" id="2.160.20.80">
    <property type="entry name" value="E3 ubiquitin-protein ligase SopA"/>
    <property type="match status" value="1"/>
</dbReference>
<dbReference type="OrthoDB" id="4563217at2"/>
<organism evidence="1 2">
    <name type="scientific">Umezawaea tangerina</name>
    <dbReference type="NCBI Taxonomy" id="84725"/>
    <lineage>
        <taxon>Bacteria</taxon>
        <taxon>Bacillati</taxon>
        <taxon>Actinomycetota</taxon>
        <taxon>Actinomycetes</taxon>
        <taxon>Pseudonocardiales</taxon>
        <taxon>Pseudonocardiaceae</taxon>
        <taxon>Umezawaea</taxon>
    </lineage>
</organism>
<dbReference type="SUPFAM" id="SSF141571">
    <property type="entry name" value="Pentapeptide repeat-like"/>
    <property type="match status" value="1"/>
</dbReference>
<comment type="caution">
    <text evidence="1">The sequence shown here is derived from an EMBL/GenBank/DDBJ whole genome shotgun (WGS) entry which is preliminary data.</text>
</comment>
<dbReference type="PANTHER" id="PTHR14136">
    <property type="entry name" value="BTB_POZ DOMAIN-CONTAINING PROTEIN KCTD9"/>
    <property type="match status" value="1"/>
</dbReference>
<proteinExistence type="predicted"/>
<dbReference type="PANTHER" id="PTHR14136:SF17">
    <property type="entry name" value="BTB_POZ DOMAIN-CONTAINING PROTEIN KCTD9"/>
    <property type="match status" value="1"/>
</dbReference>
<sequence>MTRRTVLLAAVGVLGLLAFVVGSLTVLPSLLYPALPEADLHAVSDAGARIQLQQAQGQLQNSVRSALLQLTAGLLVIGGAAATWRQVQVNREGQITERFTRAVEQLGSDNVDVRIGGVYALERVARNSSADRDSVQFLLAAFVRNHSRWTVGGPDGPVHPSAEVDMHLPWLQIRTPDIQAAMGILARRPSTPGSPRLYLSRVDLRSVQIHNGRLTDTQLRYANLARAWLPGTRLDRSDLKSTDLRLANLETAVLTGATLTSAYLGGAVLRDAVLRDADLSHADLTGADLRGADLTGARVEDTTFAGALADDTTTWPTAFDTGRLALPVP</sequence>
<dbReference type="InterPro" id="IPR001646">
    <property type="entry name" value="5peptide_repeat"/>
</dbReference>
<evidence type="ECO:0000313" key="2">
    <source>
        <dbReference type="Proteomes" id="UP000239494"/>
    </source>
</evidence>
<keyword evidence="2" id="KW-1185">Reference proteome</keyword>
<dbReference type="AlphaFoldDB" id="A0A2T0SX07"/>
<dbReference type="Proteomes" id="UP000239494">
    <property type="component" value="Unassembled WGS sequence"/>
</dbReference>
<dbReference type="RefSeq" id="WP_146174954.1">
    <property type="nucleotide sequence ID" value="NZ_PVTF01000009.1"/>
</dbReference>
<reference evidence="1 2" key="1">
    <citation type="submission" date="2018-03" db="EMBL/GenBank/DDBJ databases">
        <title>Genomic Encyclopedia of Archaeal and Bacterial Type Strains, Phase II (KMG-II): from individual species to whole genera.</title>
        <authorList>
            <person name="Goeker M."/>
        </authorList>
    </citation>
    <scope>NUCLEOTIDE SEQUENCE [LARGE SCALE GENOMIC DNA]</scope>
    <source>
        <strain evidence="1 2">DSM 44720</strain>
    </source>
</reference>
<dbReference type="Pfam" id="PF00805">
    <property type="entry name" value="Pentapeptide"/>
    <property type="match status" value="1"/>
</dbReference>
<name>A0A2T0SX07_9PSEU</name>
<protein>
    <submittedName>
        <fullName evidence="1">Pentapeptide repeat protein</fullName>
    </submittedName>
</protein>
<dbReference type="EMBL" id="PVTF01000009">
    <property type="protein sequence ID" value="PRY37956.1"/>
    <property type="molecule type" value="Genomic_DNA"/>
</dbReference>
<evidence type="ECO:0000313" key="1">
    <source>
        <dbReference type="EMBL" id="PRY37956.1"/>
    </source>
</evidence>
<accession>A0A2T0SX07</accession>